<dbReference type="KEGG" id="mlr:MELLADRAFT_111001"/>
<dbReference type="AlphaFoldDB" id="F4S1Q5"/>
<keyword evidence="2" id="KW-0812">Transmembrane</keyword>
<evidence type="ECO:0000256" key="2">
    <source>
        <dbReference type="SAM" id="Phobius"/>
    </source>
</evidence>
<dbReference type="InParanoid" id="F4S1Q5"/>
<dbReference type="EMBL" id="GL883138">
    <property type="protein sequence ID" value="EGG01463.1"/>
    <property type="molecule type" value="Genomic_DNA"/>
</dbReference>
<keyword evidence="2" id="KW-0472">Membrane</keyword>
<feature type="transmembrane region" description="Helical" evidence="2">
    <location>
        <begin position="97"/>
        <end position="114"/>
    </location>
</feature>
<accession>F4S1Q5</accession>
<dbReference type="HOGENOM" id="CLU_1982079_0_0_1"/>
<name>F4S1Q5_MELLP</name>
<keyword evidence="2" id="KW-1133">Transmembrane helix</keyword>
<protein>
    <submittedName>
        <fullName evidence="3">Uncharacterized protein</fullName>
    </submittedName>
</protein>
<dbReference type="VEuPathDB" id="FungiDB:MELLADRAFT_111001"/>
<sequence>MKRPKRDKGCKSTGPPRKQVMYEEGSGNVFDRNEEMGDDDEENDVELNAGLKGGLLSLSDIHLFQKRLKDVVLPSGITCLPLNLGETKHGKLKAAQLHSLFAYVIPLIILELYVTDVEDLPADSNM</sequence>
<dbReference type="GeneID" id="18924253"/>
<reference evidence="4" key="1">
    <citation type="journal article" date="2011" name="Proc. Natl. Acad. Sci. U.S.A.">
        <title>Obligate biotrophy features unraveled by the genomic analysis of rust fungi.</title>
        <authorList>
            <person name="Duplessis S."/>
            <person name="Cuomo C.A."/>
            <person name="Lin Y.-C."/>
            <person name="Aerts A."/>
            <person name="Tisserant E."/>
            <person name="Veneault-Fourrey C."/>
            <person name="Joly D.L."/>
            <person name="Hacquard S."/>
            <person name="Amselem J."/>
            <person name="Cantarel B.L."/>
            <person name="Chiu R."/>
            <person name="Coutinho P.M."/>
            <person name="Feau N."/>
            <person name="Field M."/>
            <person name="Frey P."/>
            <person name="Gelhaye E."/>
            <person name="Goldberg J."/>
            <person name="Grabherr M.G."/>
            <person name="Kodira C.D."/>
            <person name="Kohler A."/>
            <person name="Kuees U."/>
            <person name="Lindquist E.A."/>
            <person name="Lucas S.M."/>
            <person name="Mago R."/>
            <person name="Mauceli E."/>
            <person name="Morin E."/>
            <person name="Murat C."/>
            <person name="Pangilinan J.L."/>
            <person name="Park R."/>
            <person name="Pearson M."/>
            <person name="Quesneville H."/>
            <person name="Rouhier N."/>
            <person name="Sakthikumar S."/>
            <person name="Salamov A.A."/>
            <person name="Schmutz J."/>
            <person name="Selles B."/>
            <person name="Shapiro H."/>
            <person name="Tanguay P."/>
            <person name="Tuskan G.A."/>
            <person name="Henrissat B."/>
            <person name="Van de Peer Y."/>
            <person name="Rouze P."/>
            <person name="Ellis J.G."/>
            <person name="Dodds P.N."/>
            <person name="Schein J.E."/>
            <person name="Zhong S."/>
            <person name="Hamelin R.C."/>
            <person name="Grigoriev I.V."/>
            <person name="Szabo L.J."/>
            <person name="Martin F."/>
        </authorList>
    </citation>
    <scope>NUCLEOTIDE SEQUENCE [LARGE SCALE GENOMIC DNA]</scope>
    <source>
        <strain evidence="4">98AG31 / pathotype 3-4-7</strain>
    </source>
</reference>
<evidence type="ECO:0000313" key="4">
    <source>
        <dbReference type="Proteomes" id="UP000001072"/>
    </source>
</evidence>
<feature type="region of interest" description="Disordered" evidence="1">
    <location>
        <begin position="1"/>
        <end position="41"/>
    </location>
</feature>
<organism evidence="4">
    <name type="scientific">Melampsora larici-populina (strain 98AG31 / pathotype 3-4-7)</name>
    <name type="common">Poplar leaf rust fungus</name>
    <dbReference type="NCBI Taxonomy" id="747676"/>
    <lineage>
        <taxon>Eukaryota</taxon>
        <taxon>Fungi</taxon>
        <taxon>Dikarya</taxon>
        <taxon>Basidiomycota</taxon>
        <taxon>Pucciniomycotina</taxon>
        <taxon>Pucciniomycetes</taxon>
        <taxon>Pucciniales</taxon>
        <taxon>Melampsoraceae</taxon>
        <taxon>Melampsora</taxon>
    </lineage>
</organism>
<keyword evidence="4" id="KW-1185">Reference proteome</keyword>
<evidence type="ECO:0000313" key="3">
    <source>
        <dbReference type="EMBL" id="EGG01463.1"/>
    </source>
</evidence>
<dbReference type="OrthoDB" id="2507003at2759"/>
<gene>
    <name evidence="3" type="ORF">MELLADRAFT_111001</name>
</gene>
<proteinExistence type="predicted"/>
<dbReference type="Proteomes" id="UP000001072">
    <property type="component" value="Unassembled WGS sequence"/>
</dbReference>
<dbReference type="RefSeq" id="XP_007415313.1">
    <property type="nucleotide sequence ID" value="XM_007415251.1"/>
</dbReference>
<evidence type="ECO:0000256" key="1">
    <source>
        <dbReference type="SAM" id="MobiDB-lite"/>
    </source>
</evidence>